<reference evidence="2" key="1">
    <citation type="submission" date="2015-07" db="EMBL/GenBank/DDBJ databases">
        <title>MeaNS - Measles Nucleotide Surveillance Program.</title>
        <authorList>
            <person name="Tran T."/>
            <person name="Druce J."/>
        </authorList>
    </citation>
    <scope>NUCLEOTIDE SEQUENCE</scope>
    <source>
        <strain evidence="2">UCB-OBI-ISO-001</strain>
        <tissue evidence="2">Gonad</tissue>
    </source>
</reference>
<gene>
    <name evidence="2" type="ORF">OCBIM_22016242mg</name>
</gene>
<evidence type="ECO:0000313" key="2">
    <source>
        <dbReference type="EMBL" id="KOF65163.1"/>
    </source>
</evidence>
<sequence>MPTRDLPLCIPIHIDLSEFTFAWELHVTLQSHFLYISISFPTYFNLISYTCFMLYRW</sequence>
<proteinExistence type="predicted"/>
<accession>A0A0L8FKL9</accession>
<keyword evidence="1" id="KW-0472">Membrane</keyword>
<name>A0A0L8FKL9_OCTBM</name>
<feature type="transmembrane region" description="Helical" evidence="1">
    <location>
        <begin position="33"/>
        <end position="55"/>
    </location>
</feature>
<organism evidence="2">
    <name type="scientific">Octopus bimaculoides</name>
    <name type="common">California two-spotted octopus</name>
    <dbReference type="NCBI Taxonomy" id="37653"/>
    <lineage>
        <taxon>Eukaryota</taxon>
        <taxon>Metazoa</taxon>
        <taxon>Spiralia</taxon>
        <taxon>Lophotrochozoa</taxon>
        <taxon>Mollusca</taxon>
        <taxon>Cephalopoda</taxon>
        <taxon>Coleoidea</taxon>
        <taxon>Octopodiformes</taxon>
        <taxon>Octopoda</taxon>
        <taxon>Incirrata</taxon>
        <taxon>Octopodidae</taxon>
        <taxon>Octopus</taxon>
    </lineage>
</organism>
<evidence type="ECO:0000256" key="1">
    <source>
        <dbReference type="SAM" id="Phobius"/>
    </source>
</evidence>
<keyword evidence="1" id="KW-1133">Transmembrane helix</keyword>
<dbReference type="EMBL" id="KQ429764">
    <property type="protein sequence ID" value="KOF65163.1"/>
    <property type="molecule type" value="Genomic_DNA"/>
</dbReference>
<dbReference type="AlphaFoldDB" id="A0A0L8FKL9"/>
<keyword evidence="1" id="KW-0812">Transmembrane</keyword>
<protein>
    <submittedName>
        <fullName evidence="2">Uncharacterized protein</fullName>
    </submittedName>
</protein>